<feature type="binding site" evidence="12">
    <location>
        <begin position="160"/>
        <end position="162"/>
    </location>
    <ligand>
        <name>FAD</name>
        <dbReference type="ChEBI" id="CHEBI:57692"/>
    </ligand>
</feature>
<dbReference type="GO" id="GO:0050660">
    <property type="term" value="F:flavin adenine dinucleotide binding"/>
    <property type="evidence" value="ECO:0007669"/>
    <property type="project" value="InterPro"/>
</dbReference>
<keyword evidence="4 14" id="KW-0285">Flavoprotein</keyword>
<dbReference type="Gene3D" id="3.30.390.30">
    <property type="match status" value="1"/>
</dbReference>
<dbReference type="PANTHER" id="PTHR22912:SF151">
    <property type="entry name" value="DIHYDROLIPOYL DEHYDROGENASE, MITOCHONDRIAL"/>
    <property type="match status" value="1"/>
</dbReference>
<dbReference type="NCBIfam" id="TIGR01350">
    <property type="entry name" value="lipoamide_DH"/>
    <property type="match status" value="1"/>
</dbReference>
<feature type="domain" description="FAD/NAD(P)-binding" evidence="16">
    <location>
        <begin position="20"/>
        <end position="345"/>
    </location>
</feature>
<proteinExistence type="inferred from homology"/>
<dbReference type="GO" id="GO:0006103">
    <property type="term" value="P:2-oxoglutarate metabolic process"/>
    <property type="evidence" value="ECO:0007669"/>
    <property type="project" value="TreeGrafter"/>
</dbReference>
<dbReference type="GO" id="GO:0005737">
    <property type="term" value="C:cytoplasm"/>
    <property type="evidence" value="ECO:0007669"/>
    <property type="project" value="UniProtKB-ARBA"/>
</dbReference>
<feature type="binding site" evidence="12">
    <location>
        <position position="288"/>
    </location>
    <ligand>
        <name>NAD(+)</name>
        <dbReference type="ChEBI" id="CHEBI:57540"/>
    </ligand>
</feature>
<evidence type="ECO:0000256" key="11">
    <source>
        <dbReference type="PIRSR" id="PIRSR000350-2"/>
    </source>
</evidence>
<evidence type="ECO:0000256" key="2">
    <source>
        <dbReference type="ARBA" id="ARBA00012608"/>
    </source>
</evidence>
<comment type="catalytic activity">
    <reaction evidence="10 14">
        <text>N(6)-[(R)-dihydrolipoyl]-L-lysyl-[protein] + NAD(+) = N(6)-[(R)-lipoyl]-L-lysyl-[protein] + NADH + H(+)</text>
        <dbReference type="Rhea" id="RHEA:15045"/>
        <dbReference type="Rhea" id="RHEA-COMP:10474"/>
        <dbReference type="Rhea" id="RHEA-COMP:10475"/>
        <dbReference type="ChEBI" id="CHEBI:15378"/>
        <dbReference type="ChEBI" id="CHEBI:57540"/>
        <dbReference type="ChEBI" id="CHEBI:57945"/>
        <dbReference type="ChEBI" id="CHEBI:83099"/>
        <dbReference type="ChEBI" id="CHEBI:83100"/>
        <dbReference type="EC" id="1.8.1.4"/>
    </reaction>
</comment>
<dbReference type="FunFam" id="3.50.50.60:FF:000001">
    <property type="entry name" value="Dihydrolipoyl dehydrogenase, mitochondrial"/>
    <property type="match status" value="1"/>
</dbReference>
<comment type="cofactor">
    <cofactor evidence="12 14">
        <name>FAD</name>
        <dbReference type="ChEBI" id="CHEBI:57692"/>
    </cofactor>
    <text evidence="12 14">Binds 1 FAD per subunit.</text>
</comment>
<feature type="binding site" evidence="12">
    <location>
        <position position="67"/>
    </location>
    <ligand>
        <name>FAD</name>
        <dbReference type="ChEBI" id="CHEBI:57692"/>
    </ligand>
</feature>
<dbReference type="InterPro" id="IPR001100">
    <property type="entry name" value="Pyr_nuc-diS_OxRdtase"/>
</dbReference>
<evidence type="ECO:0000256" key="13">
    <source>
        <dbReference type="PIRSR" id="PIRSR000350-4"/>
    </source>
</evidence>
<comment type="similarity">
    <text evidence="1 14">Belongs to the class-I pyridine nucleotide-disulfide oxidoreductase family.</text>
</comment>
<gene>
    <name evidence="17" type="primary">lpd3_1</name>
    <name evidence="17" type="ORF">OJF2_48510</name>
</gene>
<reference evidence="17 18" key="1">
    <citation type="submission" date="2019-08" db="EMBL/GenBank/DDBJ databases">
        <title>Deep-cultivation of Planctomycetes and their phenomic and genomic characterization uncovers novel biology.</title>
        <authorList>
            <person name="Wiegand S."/>
            <person name="Jogler M."/>
            <person name="Boedeker C."/>
            <person name="Pinto D."/>
            <person name="Vollmers J."/>
            <person name="Rivas-Marin E."/>
            <person name="Kohn T."/>
            <person name="Peeters S.H."/>
            <person name="Heuer A."/>
            <person name="Rast P."/>
            <person name="Oberbeckmann S."/>
            <person name="Bunk B."/>
            <person name="Jeske O."/>
            <person name="Meyerdierks A."/>
            <person name="Storesund J.E."/>
            <person name="Kallscheuer N."/>
            <person name="Luecker S."/>
            <person name="Lage O.M."/>
            <person name="Pohl T."/>
            <person name="Merkel B.J."/>
            <person name="Hornburger P."/>
            <person name="Mueller R.-W."/>
            <person name="Bruemmer F."/>
            <person name="Labrenz M."/>
            <person name="Spormann A.M."/>
            <person name="Op den Camp H."/>
            <person name="Overmann J."/>
            <person name="Amann R."/>
            <person name="Jetten M.S.M."/>
            <person name="Mascher T."/>
            <person name="Medema M.H."/>
            <person name="Devos D.P."/>
            <person name="Kaster A.-K."/>
            <person name="Ovreas L."/>
            <person name="Rohde M."/>
            <person name="Galperin M.Y."/>
            <person name="Jogler C."/>
        </authorList>
    </citation>
    <scope>NUCLEOTIDE SEQUENCE [LARGE SCALE GENOMIC DNA]</scope>
    <source>
        <strain evidence="17 18">OJF2</strain>
    </source>
</reference>
<dbReference type="GO" id="GO:0004148">
    <property type="term" value="F:dihydrolipoyl dehydrogenase (NADH) activity"/>
    <property type="evidence" value="ECO:0007669"/>
    <property type="project" value="UniProtKB-EC"/>
</dbReference>
<feature type="domain" description="Pyridine nucleotide-disulphide oxidoreductase dimerisation" evidence="15">
    <location>
        <begin position="364"/>
        <end position="473"/>
    </location>
</feature>
<keyword evidence="12" id="KW-0547">Nucleotide-binding</keyword>
<dbReference type="PRINTS" id="PR00368">
    <property type="entry name" value="FADPNR"/>
</dbReference>
<dbReference type="KEGG" id="agv:OJF2_48510"/>
<evidence type="ECO:0000256" key="8">
    <source>
        <dbReference type="ARBA" id="ARBA00023157"/>
    </source>
</evidence>
<dbReference type="Pfam" id="PF07992">
    <property type="entry name" value="Pyr_redox_2"/>
    <property type="match status" value="1"/>
</dbReference>
<evidence type="ECO:0000313" key="18">
    <source>
        <dbReference type="Proteomes" id="UP000324233"/>
    </source>
</evidence>
<dbReference type="InterPro" id="IPR050151">
    <property type="entry name" value="Class-I_Pyr_Nuc-Dis_Oxidored"/>
</dbReference>
<evidence type="ECO:0000259" key="15">
    <source>
        <dbReference type="Pfam" id="PF02852"/>
    </source>
</evidence>
<name>A0A5B9W8P4_9BACT</name>
<feature type="binding site" evidence="12">
    <location>
        <begin position="197"/>
        <end position="204"/>
    </location>
    <ligand>
        <name>NAD(+)</name>
        <dbReference type="ChEBI" id="CHEBI:57540"/>
    </ligand>
</feature>
<feature type="binding site" evidence="12">
    <location>
        <position position="330"/>
    </location>
    <ligand>
        <name>FAD</name>
        <dbReference type="ChEBI" id="CHEBI:57692"/>
    </ligand>
</feature>
<dbReference type="EC" id="1.8.1.4" evidence="2 14"/>
<dbReference type="InterPro" id="IPR006258">
    <property type="entry name" value="Lipoamide_DH"/>
</dbReference>
<dbReference type="InterPro" id="IPR036188">
    <property type="entry name" value="FAD/NAD-bd_sf"/>
</dbReference>
<evidence type="ECO:0000256" key="5">
    <source>
        <dbReference type="ARBA" id="ARBA00022827"/>
    </source>
</evidence>
<dbReference type="PIRSF" id="PIRSF000350">
    <property type="entry name" value="Mercury_reductase_MerA"/>
    <property type="match status" value="1"/>
</dbReference>
<dbReference type="InterPro" id="IPR023753">
    <property type="entry name" value="FAD/NAD-binding_dom"/>
</dbReference>
<dbReference type="EMBL" id="CP042997">
    <property type="protein sequence ID" value="QEH36290.1"/>
    <property type="molecule type" value="Genomic_DNA"/>
</dbReference>
<dbReference type="Pfam" id="PF02852">
    <property type="entry name" value="Pyr_redox_dim"/>
    <property type="match status" value="1"/>
</dbReference>
<evidence type="ECO:0000313" key="17">
    <source>
        <dbReference type="EMBL" id="QEH36290.1"/>
    </source>
</evidence>
<evidence type="ECO:0000256" key="1">
    <source>
        <dbReference type="ARBA" id="ARBA00007532"/>
    </source>
</evidence>
<evidence type="ECO:0000256" key="4">
    <source>
        <dbReference type="ARBA" id="ARBA00022630"/>
    </source>
</evidence>
<evidence type="ECO:0000256" key="12">
    <source>
        <dbReference type="PIRSR" id="PIRSR000350-3"/>
    </source>
</evidence>
<evidence type="ECO:0000256" key="14">
    <source>
        <dbReference type="RuleBase" id="RU003692"/>
    </source>
</evidence>
<dbReference type="SUPFAM" id="SSF51905">
    <property type="entry name" value="FAD/NAD(P)-binding domain"/>
    <property type="match status" value="1"/>
</dbReference>
<evidence type="ECO:0000256" key="6">
    <source>
        <dbReference type="ARBA" id="ARBA00023002"/>
    </source>
</evidence>
<keyword evidence="18" id="KW-1185">Reference proteome</keyword>
<dbReference type="OrthoDB" id="230580at2"/>
<organism evidence="17 18">
    <name type="scientific">Aquisphaera giovannonii</name>
    <dbReference type="NCBI Taxonomy" id="406548"/>
    <lineage>
        <taxon>Bacteria</taxon>
        <taxon>Pseudomonadati</taxon>
        <taxon>Planctomycetota</taxon>
        <taxon>Planctomycetia</taxon>
        <taxon>Isosphaerales</taxon>
        <taxon>Isosphaeraceae</taxon>
        <taxon>Aquisphaera</taxon>
    </lineage>
</organism>
<evidence type="ECO:0000256" key="7">
    <source>
        <dbReference type="ARBA" id="ARBA00023027"/>
    </source>
</evidence>
<dbReference type="Proteomes" id="UP000324233">
    <property type="component" value="Chromosome"/>
</dbReference>
<feature type="binding site" evidence="12">
    <location>
        <position position="220"/>
    </location>
    <ligand>
        <name>NAD(+)</name>
        <dbReference type="ChEBI" id="CHEBI:57540"/>
    </ligand>
</feature>
<accession>A0A5B9W8P4</accession>
<dbReference type="FunFam" id="3.30.390.30:FF:000001">
    <property type="entry name" value="Dihydrolipoyl dehydrogenase"/>
    <property type="match status" value="1"/>
</dbReference>
<dbReference type="InterPro" id="IPR016156">
    <property type="entry name" value="FAD/NAD-linked_Rdtase_dimer_sf"/>
</dbReference>
<keyword evidence="9 14" id="KW-0676">Redox-active center</keyword>
<dbReference type="PRINTS" id="PR00411">
    <property type="entry name" value="PNDRDTASEI"/>
</dbReference>
<evidence type="ECO:0000256" key="3">
    <source>
        <dbReference type="ARBA" id="ARBA00016961"/>
    </source>
</evidence>
<keyword evidence="5 12" id="KW-0274">FAD</keyword>
<dbReference type="InterPro" id="IPR012999">
    <property type="entry name" value="Pyr_OxRdtase_I_AS"/>
</dbReference>
<dbReference type="SUPFAM" id="SSF55424">
    <property type="entry name" value="FAD/NAD-linked reductases, dimerisation (C-terminal) domain"/>
    <property type="match status" value="1"/>
</dbReference>
<dbReference type="Gene3D" id="3.50.50.60">
    <property type="entry name" value="FAD/NAD(P)-binding domain"/>
    <property type="match status" value="2"/>
</dbReference>
<evidence type="ECO:0000256" key="9">
    <source>
        <dbReference type="ARBA" id="ARBA00023284"/>
    </source>
</evidence>
<dbReference type="PANTHER" id="PTHR22912">
    <property type="entry name" value="DISULFIDE OXIDOREDUCTASE"/>
    <property type="match status" value="1"/>
</dbReference>
<keyword evidence="6 14" id="KW-0560">Oxidoreductase</keyword>
<feature type="active site" description="Proton acceptor" evidence="11">
    <location>
        <position position="462"/>
    </location>
</feature>
<evidence type="ECO:0000256" key="10">
    <source>
        <dbReference type="ARBA" id="ARBA00049187"/>
    </source>
</evidence>
<dbReference type="AlphaFoldDB" id="A0A5B9W8P4"/>
<dbReference type="InterPro" id="IPR004099">
    <property type="entry name" value="Pyr_nucl-diS_OxRdtase_dimer"/>
</dbReference>
<evidence type="ECO:0000259" key="16">
    <source>
        <dbReference type="Pfam" id="PF07992"/>
    </source>
</evidence>
<feature type="disulfide bond" description="Redox-active" evidence="13">
    <location>
        <begin position="58"/>
        <end position="63"/>
    </location>
</feature>
<sequence length="483" mass="50989">MEAAANAADPERERHVAERYDLVVIGAGPGGYVAAIRAAQLGMKVACVEKRGALGGTCLNIGCIPSKALLDSSELYHLAKERFGRHGIKVDGLGLDIPAMMKRKDKVVKELTDGVRFLFRKNKIEPVFGAARLTSPTTARVELNEGGTKDLEAGHILLATGSAPTRLPFLQFDGKSIVSSTEALCFETVPEHLVVIGGGIIGLELGSVWRRLGAAVTVIEFLPRIAGTADAELGTLLQKSLTKQGFQFHLDTKVTGAKVEGDRVAVTAEAKDGKAVTVSCDKVLVAVGRRPYTEGLDLEAAGVAADPKTGRVAVDPHFRTNVPTISAIGDLIEGPMLAHKAEDEGIAFAELLAGKAGHVNYETIPGVVYTWPELASVGITEEQAKANGVDYKVGKFPFLANGRAKAMDETEGIVKVLADAKTDRVLGVHILGARASDMIAEAVAVMEFAGSAEDIARTCHAHPTLSESVKEAALAVDKRAIHA</sequence>
<dbReference type="PROSITE" id="PS00076">
    <property type="entry name" value="PYRIDINE_REDOX_1"/>
    <property type="match status" value="1"/>
</dbReference>
<protein>
    <recommendedName>
        <fullName evidence="3 14">Dihydrolipoyl dehydrogenase</fullName>
        <ecNumber evidence="2 14">1.8.1.4</ecNumber>
    </recommendedName>
</protein>
<keyword evidence="8" id="KW-1015">Disulfide bond</keyword>
<keyword evidence="7 12" id="KW-0520">NAD</keyword>
<comment type="miscellaneous">
    <text evidence="14">The active site is a redox-active disulfide bond.</text>
</comment>
<feature type="binding site" evidence="12">
    <location>
        <begin position="336"/>
        <end position="339"/>
    </location>
    <ligand>
        <name>FAD</name>
        <dbReference type="ChEBI" id="CHEBI:57692"/>
    </ligand>
</feature>